<feature type="chain" id="PRO_5037479006" evidence="2">
    <location>
        <begin position="22"/>
        <end position="189"/>
    </location>
</feature>
<feature type="region of interest" description="Disordered" evidence="1">
    <location>
        <begin position="81"/>
        <end position="124"/>
    </location>
</feature>
<accession>A0A915L3D8</accession>
<organism evidence="3 4">
    <name type="scientific">Romanomermis culicivorax</name>
    <name type="common">Nematode worm</name>
    <dbReference type="NCBI Taxonomy" id="13658"/>
    <lineage>
        <taxon>Eukaryota</taxon>
        <taxon>Metazoa</taxon>
        <taxon>Ecdysozoa</taxon>
        <taxon>Nematoda</taxon>
        <taxon>Enoplea</taxon>
        <taxon>Dorylaimia</taxon>
        <taxon>Mermithida</taxon>
        <taxon>Mermithoidea</taxon>
        <taxon>Mermithidae</taxon>
        <taxon>Romanomermis</taxon>
    </lineage>
</organism>
<feature type="signal peptide" evidence="2">
    <location>
        <begin position="1"/>
        <end position="21"/>
    </location>
</feature>
<reference evidence="4" key="1">
    <citation type="submission" date="2022-11" db="UniProtKB">
        <authorList>
            <consortium name="WormBaseParasite"/>
        </authorList>
    </citation>
    <scope>IDENTIFICATION</scope>
</reference>
<evidence type="ECO:0000313" key="4">
    <source>
        <dbReference type="WBParaSite" id="nRc.2.0.1.t45256-RA"/>
    </source>
</evidence>
<protein>
    <submittedName>
        <fullName evidence="4">Uncharacterized protein</fullName>
    </submittedName>
</protein>
<dbReference type="WBParaSite" id="nRc.2.0.1.t45256-RA">
    <property type="protein sequence ID" value="nRc.2.0.1.t45256-RA"/>
    <property type="gene ID" value="nRc.2.0.1.g45256"/>
</dbReference>
<evidence type="ECO:0000256" key="2">
    <source>
        <dbReference type="SAM" id="SignalP"/>
    </source>
</evidence>
<name>A0A915L3D8_ROMCU</name>
<keyword evidence="2" id="KW-0732">Signal</keyword>
<feature type="compositionally biased region" description="Basic residues" evidence="1">
    <location>
        <begin position="81"/>
        <end position="106"/>
    </location>
</feature>
<sequence length="189" mass="21262">MAKVACLWLLCASVAFYTAESQTTGGQSDAATTVSDYMSEMDSDQIFQILSSKEIRENVQQLQQSGSRFIVISEKALSRSKGKGKGFAKRRRGRGKGKAKRTRRRNVTLSSVSPGPEDYETDNTEQTTIAIEEKDAAKVKDVGVVKGSDDVVQRNKAKMKLVKLKKRKQRALKYWYLKLDELVVKRHLK</sequence>
<dbReference type="Proteomes" id="UP000887565">
    <property type="component" value="Unplaced"/>
</dbReference>
<evidence type="ECO:0000313" key="3">
    <source>
        <dbReference type="Proteomes" id="UP000887565"/>
    </source>
</evidence>
<keyword evidence="3" id="KW-1185">Reference proteome</keyword>
<proteinExistence type="predicted"/>
<evidence type="ECO:0000256" key="1">
    <source>
        <dbReference type="SAM" id="MobiDB-lite"/>
    </source>
</evidence>
<dbReference type="AlphaFoldDB" id="A0A915L3D8"/>